<dbReference type="PROSITE" id="PS51464">
    <property type="entry name" value="SIS"/>
    <property type="match status" value="1"/>
</dbReference>
<proteinExistence type="predicted"/>
<evidence type="ECO:0000259" key="1">
    <source>
        <dbReference type="PROSITE" id="PS51071"/>
    </source>
</evidence>
<dbReference type="PANTHER" id="PTHR30514:SF18">
    <property type="entry name" value="RPIR-FAMILY TRANSCRIPTIONAL REGULATOR"/>
    <property type="match status" value="1"/>
</dbReference>
<dbReference type="InterPro" id="IPR009057">
    <property type="entry name" value="Homeodomain-like_sf"/>
</dbReference>
<gene>
    <name evidence="3" type="ORF">HCK00_08000</name>
</gene>
<reference evidence="3 4" key="1">
    <citation type="submission" date="2020-03" db="EMBL/GenBank/DDBJ databases">
        <title>WGS of actinomycetes isolated from Thailand.</title>
        <authorList>
            <person name="Thawai C."/>
        </authorList>
    </citation>
    <scope>NUCLEOTIDE SEQUENCE [LARGE SCALE GENOMIC DNA]</scope>
    <source>
        <strain evidence="3 4">PLAI 1-29</strain>
    </source>
</reference>
<evidence type="ECO:0000313" key="4">
    <source>
        <dbReference type="Proteomes" id="UP000695264"/>
    </source>
</evidence>
<dbReference type="EMBL" id="JAATEN010000005">
    <property type="protein sequence ID" value="NJQ00481.1"/>
    <property type="molecule type" value="Genomic_DNA"/>
</dbReference>
<keyword evidence="4" id="KW-1185">Reference proteome</keyword>
<dbReference type="InterPro" id="IPR001347">
    <property type="entry name" value="SIS_dom"/>
</dbReference>
<dbReference type="InterPro" id="IPR046348">
    <property type="entry name" value="SIS_dom_sf"/>
</dbReference>
<sequence length="290" mass="30659">MEDSSTGRTLLERVTAATGHLSPQERRVAEYMLANPQQVAASSAADVAKLARASDATVIRTAQSLGYAGFSELRKSLILGSSRRTAADILEDRIAHAGGENDLAIAVRDSVDVIGMLGTDRVGDAWDAAFTLLASSERVWTLGFGPAGSLADFLALSLVRIGLEATAMTTTGFRLADDLLRFRRGDVLVVFAPVRLFREIDAALAHARETGVGTVVVTEALGMVLDGKADVVLSTPETTHNSASELTAGLVLAHSLVLHLAKANRGESRGRMDDLNRLRTRIAGPALDAS</sequence>
<dbReference type="Proteomes" id="UP000695264">
    <property type="component" value="Unassembled WGS sequence"/>
</dbReference>
<dbReference type="InterPro" id="IPR000281">
    <property type="entry name" value="HTH_RpiR"/>
</dbReference>
<dbReference type="Gene3D" id="1.10.10.10">
    <property type="entry name" value="Winged helix-like DNA-binding domain superfamily/Winged helix DNA-binding domain"/>
    <property type="match status" value="1"/>
</dbReference>
<dbReference type="SUPFAM" id="SSF53697">
    <property type="entry name" value="SIS domain"/>
    <property type="match status" value="1"/>
</dbReference>
<dbReference type="InterPro" id="IPR047640">
    <property type="entry name" value="RpiR-like"/>
</dbReference>
<dbReference type="Gene3D" id="3.40.50.10490">
    <property type="entry name" value="Glucose-6-phosphate isomerase like protein, domain 1"/>
    <property type="match status" value="1"/>
</dbReference>
<organism evidence="3 4">
    <name type="scientific">Streptomyces zingiberis</name>
    <dbReference type="NCBI Taxonomy" id="2053010"/>
    <lineage>
        <taxon>Bacteria</taxon>
        <taxon>Bacillati</taxon>
        <taxon>Actinomycetota</taxon>
        <taxon>Actinomycetes</taxon>
        <taxon>Kitasatosporales</taxon>
        <taxon>Streptomycetaceae</taxon>
        <taxon>Streptomyces</taxon>
    </lineage>
</organism>
<name>A0ABX1BS04_9ACTN</name>
<dbReference type="InterPro" id="IPR036388">
    <property type="entry name" value="WH-like_DNA-bd_sf"/>
</dbReference>
<evidence type="ECO:0000259" key="2">
    <source>
        <dbReference type="PROSITE" id="PS51464"/>
    </source>
</evidence>
<dbReference type="CDD" id="cd04795">
    <property type="entry name" value="SIS"/>
    <property type="match status" value="1"/>
</dbReference>
<dbReference type="RefSeq" id="WP_168101102.1">
    <property type="nucleotide sequence ID" value="NZ_JAATEN010000005.1"/>
</dbReference>
<dbReference type="PROSITE" id="PS51071">
    <property type="entry name" value="HTH_RPIR"/>
    <property type="match status" value="1"/>
</dbReference>
<dbReference type="SUPFAM" id="SSF46689">
    <property type="entry name" value="Homeodomain-like"/>
    <property type="match status" value="1"/>
</dbReference>
<comment type="caution">
    <text evidence="3">The sequence shown here is derived from an EMBL/GenBank/DDBJ whole genome shotgun (WGS) entry which is preliminary data.</text>
</comment>
<dbReference type="Pfam" id="PF01418">
    <property type="entry name" value="HTH_6"/>
    <property type="match status" value="1"/>
</dbReference>
<accession>A0ABX1BS04</accession>
<dbReference type="Pfam" id="PF01380">
    <property type="entry name" value="SIS"/>
    <property type="match status" value="1"/>
</dbReference>
<dbReference type="PANTHER" id="PTHR30514">
    <property type="entry name" value="GLUCOKINASE"/>
    <property type="match status" value="1"/>
</dbReference>
<feature type="domain" description="SIS" evidence="2">
    <location>
        <begin position="129"/>
        <end position="262"/>
    </location>
</feature>
<evidence type="ECO:0000313" key="3">
    <source>
        <dbReference type="EMBL" id="NJQ00481.1"/>
    </source>
</evidence>
<protein>
    <submittedName>
        <fullName evidence="3">MurR/RpiR family transcriptional regulator</fullName>
    </submittedName>
</protein>
<feature type="domain" description="HTH rpiR-type" evidence="1">
    <location>
        <begin position="8"/>
        <end position="84"/>
    </location>
</feature>